<evidence type="ECO:0000313" key="3">
    <source>
        <dbReference type="Proteomes" id="UP000838672"/>
    </source>
</evidence>
<feature type="signal peptide" evidence="1">
    <location>
        <begin position="1"/>
        <end position="25"/>
    </location>
</feature>
<evidence type="ECO:0008006" key="4">
    <source>
        <dbReference type="Google" id="ProtNLM"/>
    </source>
</evidence>
<dbReference type="Proteomes" id="UP000838672">
    <property type="component" value="Unassembled WGS sequence"/>
</dbReference>
<proteinExistence type="predicted"/>
<reference evidence="2" key="1">
    <citation type="submission" date="2021-11" db="EMBL/GenBank/DDBJ databases">
        <authorList>
            <person name="Rodrigo-Torres L."/>
            <person name="Arahal R. D."/>
            <person name="Lucena T."/>
        </authorList>
    </citation>
    <scope>NUCLEOTIDE SEQUENCE</scope>
    <source>
        <strain evidence="2">CECT 7929</strain>
    </source>
</reference>
<organism evidence="2 3">
    <name type="scientific">Vibrio stylophorae</name>
    <dbReference type="NCBI Taxonomy" id="659351"/>
    <lineage>
        <taxon>Bacteria</taxon>
        <taxon>Pseudomonadati</taxon>
        <taxon>Pseudomonadota</taxon>
        <taxon>Gammaproteobacteria</taxon>
        <taxon>Vibrionales</taxon>
        <taxon>Vibrionaceae</taxon>
        <taxon>Vibrio</taxon>
    </lineage>
</organism>
<dbReference type="Pfam" id="PF10722">
    <property type="entry name" value="YbjN"/>
    <property type="match status" value="1"/>
</dbReference>
<accession>A0ABN8DQJ5</accession>
<protein>
    <recommendedName>
        <fullName evidence="4">YbjN domain-containing protein</fullName>
    </recommendedName>
</protein>
<evidence type="ECO:0000256" key="1">
    <source>
        <dbReference type="SAM" id="SignalP"/>
    </source>
</evidence>
<dbReference type="EMBL" id="CAKLDI010000001">
    <property type="protein sequence ID" value="CAH0533446.1"/>
    <property type="molecule type" value="Genomic_DNA"/>
</dbReference>
<keyword evidence="1" id="KW-0732">Signal</keyword>
<sequence>MLGLKKLVQAGVFAATALVASTGFAQGVTEFTDQQLVKILKEGGHEQTILVRKGIVAVRLPNRSAFLIKNRGVAGISAYYAMGVGAVPLDEINLWNKKNRFARIYLDADGDPVMEADLYSFDGAFDDEEVIDFVKFFLMYIKPYHEFVIANITPVDPKGTL</sequence>
<name>A0ABN8DQJ5_9VIBR</name>
<gene>
    <name evidence="2" type="ORF">VST7929_01314</name>
</gene>
<dbReference type="RefSeq" id="WP_237465896.1">
    <property type="nucleotide sequence ID" value="NZ_CAKLDI010000001.1"/>
</dbReference>
<keyword evidence="3" id="KW-1185">Reference proteome</keyword>
<feature type="chain" id="PRO_5046412882" description="YbjN domain-containing protein" evidence="1">
    <location>
        <begin position="26"/>
        <end position="161"/>
    </location>
</feature>
<dbReference type="InterPro" id="IPR019660">
    <property type="entry name" value="Put_sensory_transdc_reg_YbjN"/>
</dbReference>
<evidence type="ECO:0000313" key="2">
    <source>
        <dbReference type="EMBL" id="CAH0533446.1"/>
    </source>
</evidence>
<comment type="caution">
    <text evidence="2">The sequence shown here is derived from an EMBL/GenBank/DDBJ whole genome shotgun (WGS) entry which is preliminary data.</text>
</comment>